<dbReference type="GO" id="GO:0106335">
    <property type="term" value="F:tRNA (5-carboxymethyluridine(34)-5-O)-methyltransferase activity"/>
    <property type="evidence" value="ECO:0007669"/>
    <property type="project" value="TreeGrafter"/>
</dbReference>
<keyword evidence="2" id="KW-0489">Methyltransferase</keyword>
<dbReference type="InterPro" id="IPR029063">
    <property type="entry name" value="SAM-dependent_MTases_sf"/>
</dbReference>
<dbReference type="Pfam" id="PF08241">
    <property type="entry name" value="Methyltransf_11"/>
    <property type="match status" value="1"/>
</dbReference>
<feature type="domain" description="Fe2OG dioxygenase" evidence="7">
    <location>
        <begin position="292"/>
        <end position="396"/>
    </location>
</feature>
<dbReference type="Gene3D" id="2.60.120.590">
    <property type="entry name" value="Alpha-ketoglutarate-dependent dioxygenase AlkB-like"/>
    <property type="match status" value="1"/>
</dbReference>
<evidence type="ECO:0000313" key="9">
    <source>
        <dbReference type="Proteomes" id="UP001165080"/>
    </source>
</evidence>
<feature type="compositionally biased region" description="Gly residues" evidence="6">
    <location>
        <begin position="764"/>
        <end position="784"/>
    </location>
</feature>
<dbReference type="InterPro" id="IPR037151">
    <property type="entry name" value="AlkB-like_sf"/>
</dbReference>
<dbReference type="InterPro" id="IPR013216">
    <property type="entry name" value="Methyltransf_11"/>
</dbReference>
<evidence type="ECO:0000259" key="7">
    <source>
        <dbReference type="PROSITE" id="PS51471"/>
    </source>
</evidence>
<dbReference type="AlphaFoldDB" id="A0A9W6BIK8"/>
<keyword evidence="3" id="KW-0808">Transferase</keyword>
<dbReference type="SUPFAM" id="SSF81995">
    <property type="entry name" value="beta-sandwich domain of Sec23/24"/>
    <property type="match status" value="1"/>
</dbReference>
<dbReference type="EMBL" id="BRXU01000006">
    <property type="protein sequence ID" value="GLC52779.1"/>
    <property type="molecule type" value="Genomic_DNA"/>
</dbReference>
<dbReference type="InterPro" id="IPR005123">
    <property type="entry name" value="Oxoglu/Fe-dep_dioxygenase_dom"/>
</dbReference>
<feature type="compositionally biased region" description="Basic and acidic residues" evidence="6">
    <location>
        <begin position="449"/>
        <end position="458"/>
    </location>
</feature>
<proteinExistence type="inferred from homology"/>
<evidence type="ECO:0000256" key="3">
    <source>
        <dbReference type="ARBA" id="ARBA00022679"/>
    </source>
</evidence>
<dbReference type="PANTHER" id="PTHR13069">
    <property type="entry name" value="ALKYLATED DNA REPAIR PROTEIN ALKB HOMOLOG 8"/>
    <property type="match status" value="1"/>
</dbReference>
<evidence type="ECO:0000256" key="6">
    <source>
        <dbReference type="SAM" id="MobiDB-lite"/>
    </source>
</evidence>
<keyword evidence="5" id="KW-0694">RNA-binding</keyword>
<dbReference type="Pfam" id="PF13532">
    <property type="entry name" value="2OG-FeII_Oxy_2"/>
    <property type="match status" value="1"/>
</dbReference>
<evidence type="ECO:0000256" key="1">
    <source>
        <dbReference type="ARBA" id="ARBA00007879"/>
    </source>
</evidence>
<dbReference type="GO" id="GO:0005634">
    <property type="term" value="C:nucleus"/>
    <property type="evidence" value="ECO:0007669"/>
    <property type="project" value="TreeGrafter"/>
</dbReference>
<name>A0A9W6BIK8_9CHLO</name>
<gene>
    <name evidence="8" type="primary">PLEST008256</name>
    <name evidence="8" type="ORF">PLESTB_000667300</name>
</gene>
<evidence type="ECO:0000313" key="8">
    <source>
        <dbReference type="EMBL" id="GLC52779.1"/>
    </source>
</evidence>
<feature type="region of interest" description="Disordered" evidence="6">
    <location>
        <begin position="697"/>
        <end position="784"/>
    </location>
</feature>
<feature type="compositionally biased region" description="Polar residues" evidence="6">
    <location>
        <begin position="55"/>
        <end position="67"/>
    </location>
</feature>
<evidence type="ECO:0000256" key="5">
    <source>
        <dbReference type="ARBA" id="ARBA00022884"/>
    </source>
</evidence>
<feature type="region of interest" description="Disordered" evidence="6">
    <location>
        <begin position="440"/>
        <end position="528"/>
    </location>
</feature>
<organism evidence="8 9">
    <name type="scientific">Pleodorina starrii</name>
    <dbReference type="NCBI Taxonomy" id="330485"/>
    <lineage>
        <taxon>Eukaryota</taxon>
        <taxon>Viridiplantae</taxon>
        <taxon>Chlorophyta</taxon>
        <taxon>core chlorophytes</taxon>
        <taxon>Chlorophyceae</taxon>
        <taxon>CS clade</taxon>
        <taxon>Chlamydomonadales</taxon>
        <taxon>Volvocaceae</taxon>
        <taxon>Pleodorina</taxon>
    </lineage>
</organism>
<dbReference type="InterPro" id="IPR027450">
    <property type="entry name" value="AlkB-like"/>
</dbReference>
<keyword evidence="4" id="KW-0862">Zinc</keyword>
<dbReference type="GO" id="GO:0008757">
    <property type="term" value="F:S-adenosylmethionine-dependent methyltransferase activity"/>
    <property type="evidence" value="ECO:0007669"/>
    <property type="project" value="InterPro"/>
</dbReference>
<feature type="compositionally biased region" description="Gly residues" evidence="6">
    <location>
        <begin position="486"/>
        <end position="502"/>
    </location>
</feature>
<evidence type="ECO:0000256" key="4">
    <source>
        <dbReference type="ARBA" id="ARBA00022833"/>
    </source>
</evidence>
<dbReference type="PANTHER" id="PTHR13069:SF21">
    <property type="entry name" value="ALKYLATED DNA REPAIR PROTEIN ALKB HOMOLOG 8"/>
    <property type="match status" value="1"/>
</dbReference>
<dbReference type="GO" id="GO:0005737">
    <property type="term" value="C:cytoplasm"/>
    <property type="evidence" value="ECO:0007669"/>
    <property type="project" value="TreeGrafter"/>
</dbReference>
<dbReference type="GO" id="GO:0030488">
    <property type="term" value="P:tRNA methylation"/>
    <property type="evidence" value="ECO:0007669"/>
    <property type="project" value="TreeGrafter"/>
</dbReference>
<dbReference type="SUPFAM" id="SSF51197">
    <property type="entry name" value="Clavaminate synthase-like"/>
    <property type="match status" value="1"/>
</dbReference>
<feature type="region of interest" description="Disordered" evidence="6">
    <location>
        <begin position="864"/>
        <end position="904"/>
    </location>
</feature>
<keyword evidence="9" id="KW-1185">Reference proteome</keyword>
<sequence length="928" mass="94799">MGFIKAPPGAITRYLWVGGVHGMSVRQLAELFAPYGSPTVVLPEAPPAPTPPVPSHQQQDAPGSPTSRLPPPQLQQQSLPQQQSPPPQQQQQQQQPVTQDADHDAGGSPGGSSRPLACYHAFLAFEGEGDAAAAVAAVPRDGPWAAAGGRKLVLNFADVRRDKRPVPRPVSTCADDLGVPGLVLLPEFVSEEQEEELLAAVGVGVGVGVGAADGGGGGGGGGGAEGGVGGRGGDGCGGGGGGGGWEAMARRRVQHFGYRFDYLTRNVDPSRPLGPLPPWAAALAERIGALPQVSQALDQLTVNEYEPGVGLAPHVDTHSAFTGPIISLSLGGTAVMEMRRGEVARPLLLPRRSLLIMGGESRYAWQHYIPHRVADLVGTELLPRSCRVSLTFRKVRGFACDCDYPDCCDSQQANLPPTRISQLQNPAQIPPQTHTQICQEAQAAHVRHPQAEHRERQQKPAGGIDSAGGGGEGEARQGTDRDGASPGSGFGGSGGGGGGGGGGDREAGGAHNGRRQGEATAAEEEDEEARLAALEAEYVHKVYDAIAPHFSATRFAIWPKVRSFIESLPPGGVVADVGCGNGKYFGVRRDLAVLGSDISAGLAEVAAQRLHPPGLPPSASPPAADALVADALRLPYRPASADGALCIAVLHHLSSARRRVRLLRQLLRVLRPAGGSGGSDGGGGGGRALVTVWATEQEDPAKTTAKWTRIPAPDGGGAAAAAAAAGGGGRPEAADGAQGGAASEAASASVEGAGRQTTVEGATCPGGSGGGGGGSGGGGGGGSEGVDYFVPWHLPFHRTEAAKAARVATEGSGGGGGGGGRAAAAAATAGTPKIDAAKGAVVFQRYYHLFEKEELEVLVERALDEGPAEEEKEEVEEDLEGEGERDGRGDEKHGGDGGGGGGARVPCGAIEQVFYDRSNWCIVFRRDR</sequence>
<dbReference type="GO" id="GO:0000049">
    <property type="term" value="F:tRNA binding"/>
    <property type="evidence" value="ECO:0007669"/>
    <property type="project" value="TreeGrafter"/>
</dbReference>
<protein>
    <recommendedName>
        <fullName evidence="7">Fe2OG dioxygenase domain-containing protein</fullName>
    </recommendedName>
</protein>
<dbReference type="PROSITE" id="PS51471">
    <property type="entry name" value="FE2OG_OXY"/>
    <property type="match status" value="1"/>
</dbReference>
<evidence type="ECO:0000256" key="2">
    <source>
        <dbReference type="ARBA" id="ARBA00022603"/>
    </source>
</evidence>
<comment type="caution">
    <text evidence="8">The sequence shown here is derived from an EMBL/GenBank/DDBJ whole genome shotgun (WGS) entry which is preliminary data.</text>
</comment>
<feature type="region of interest" description="Disordered" evidence="6">
    <location>
        <begin position="42"/>
        <end position="113"/>
    </location>
</feature>
<feature type="compositionally biased region" description="Acidic residues" evidence="6">
    <location>
        <begin position="866"/>
        <end position="881"/>
    </location>
</feature>
<reference evidence="8 9" key="1">
    <citation type="journal article" date="2023" name="Commun. Biol.">
        <title>Reorganization of the ancestral sex-determining regions during the evolution of trioecy in Pleodorina starrii.</title>
        <authorList>
            <person name="Takahashi K."/>
            <person name="Suzuki S."/>
            <person name="Kawai-Toyooka H."/>
            <person name="Yamamoto K."/>
            <person name="Hamaji T."/>
            <person name="Ootsuki R."/>
            <person name="Yamaguchi H."/>
            <person name="Kawachi M."/>
            <person name="Higashiyama T."/>
            <person name="Nozaki H."/>
        </authorList>
    </citation>
    <scope>NUCLEOTIDE SEQUENCE [LARGE SCALE GENOMIC DNA]</scope>
    <source>
        <strain evidence="8 9">NIES-4479</strain>
    </source>
</reference>
<feature type="compositionally biased region" description="Low complexity" evidence="6">
    <location>
        <begin position="734"/>
        <end position="754"/>
    </location>
</feature>
<feature type="compositionally biased region" description="Basic and acidic residues" evidence="6">
    <location>
        <begin position="473"/>
        <end position="483"/>
    </location>
</feature>
<dbReference type="GO" id="GO:0002098">
    <property type="term" value="P:tRNA wobble uridine modification"/>
    <property type="evidence" value="ECO:0007669"/>
    <property type="project" value="TreeGrafter"/>
</dbReference>
<dbReference type="InterPro" id="IPR051422">
    <property type="entry name" value="AlkB_tRNA_MeTrf/Diox"/>
</dbReference>
<comment type="similarity">
    <text evidence="1">Belongs to the alkB family.</text>
</comment>
<dbReference type="SUPFAM" id="SSF53335">
    <property type="entry name" value="S-adenosyl-L-methionine-dependent methyltransferases"/>
    <property type="match status" value="1"/>
</dbReference>
<feature type="compositionally biased region" description="Pro residues" evidence="6">
    <location>
        <begin position="44"/>
        <end position="54"/>
    </location>
</feature>
<accession>A0A9W6BIK8</accession>
<feature type="compositionally biased region" description="Basic and acidic residues" evidence="6">
    <location>
        <begin position="882"/>
        <end position="895"/>
    </location>
</feature>
<dbReference type="Proteomes" id="UP001165080">
    <property type="component" value="Unassembled WGS sequence"/>
</dbReference>
<dbReference type="Gene3D" id="3.40.50.150">
    <property type="entry name" value="Vaccinia Virus protein VP39"/>
    <property type="match status" value="1"/>
</dbReference>